<sequence>MNSVGVVLKDELITKSDANNIEIVKEIDESGETPPKRAKIDTPPAQENTPPVLYPQPHSTSTLQTRFETHPGSDTSDSGSDHNDCSAFTDNNNHHTNLIINYLPQSMSQDQVRELFGEMGEIESCKLIRDKTTGQSLGYAFVNFTCKADAEKARNSFNQRKLMNKTIKVSFARPSSESIKGANLYVSGLPKNYQASDLNEIFKAFGNIITSRILIDNNTHQSKGVGFVRYDKKNEAENAINSLNGKIPEGFTEPIIVKFANNPLVANAKSAAVIPTQPAFIQLPANFGAQVIAPMPAAMGRRGSAGGPIHHTSALSKYRFSPMAAVTPPNQTLSSLFCANQAAAAAQYYGNVNDVGQSNFLFNQLAGPNIGQNFLAGYNLYGGGLPALSAAAAMNAQQMFNSIPQQAYPTNPLSLGQGLVVSNLPPNCDDQWFWKILSAHGSVLAANIIKDPITGASSGTAFGLMSQKGEALQALTHLNGATVEGKIIQAQLQTGI</sequence>
<evidence type="ECO:0000313" key="2">
    <source>
        <dbReference type="WBParaSite" id="RSKR_0000872400.1"/>
    </source>
</evidence>
<organism evidence="1 2">
    <name type="scientific">Rhabditophanes sp. KR3021</name>
    <dbReference type="NCBI Taxonomy" id="114890"/>
    <lineage>
        <taxon>Eukaryota</taxon>
        <taxon>Metazoa</taxon>
        <taxon>Ecdysozoa</taxon>
        <taxon>Nematoda</taxon>
        <taxon>Chromadorea</taxon>
        <taxon>Rhabditida</taxon>
        <taxon>Tylenchina</taxon>
        <taxon>Panagrolaimomorpha</taxon>
        <taxon>Strongyloidoidea</taxon>
        <taxon>Alloionematidae</taxon>
        <taxon>Rhabditophanes</taxon>
    </lineage>
</organism>
<name>A0AC35U9D9_9BILA</name>
<proteinExistence type="predicted"/>
<dbReference type="WBParaSite" id="RSKR_0000872400.1">
    <property type="protein sequence ID" value="RSKR_0000872400.1"/>
    <property type="gene ID" value="RSKR_0000872400"/>
</dbReference>
<reference evidence="2" key="1">
    <citation type="submission" date="2016-11" db="UniProtKB">
        <authorList>
            <consortium name="WormBaseParasite"/>
        </authorList>
    </citation>
    <scope>IDENTIFICATION</scope>
    <source>
        <strain evidence="2">KR3021</strain>
    </source>
</reference>
<dbReference type="Proteomes" id="UP000095286">
    <property type="component" value="Unplaced"/>
</dbReference>
<accession>A0AC35U9D9</accession>
<evidence type="ECO:0000313" key="1">
    <source>
        <dbReference type="Proteomes" id="UP000095286"/>
    </source>
</evidence>
<protein>
    <submittedName>
        <fullName evidence="2">ELAV-like protein 2</fullName>
    </submittedName>
</protein>